<evidence type="ECO:0000256" key="5">
    <source>
        <dbReference type="ARBA" id="ARBA00022909"/>
    </source>
</evidence>
<dbReference type="InterPro" id="IPR017824">
    <property type="entry name" value="Aminodeoxychorismate_lyase_IV"/>
</dbReference>
<comment type="pathway">
    <text evidence="7">Cofactor biosynthesis; tetrahydrofolate biosynthesis; 4-aminobenzoate from chorismate: step 2/2.</text>
</comment>
<keyword evidence="16" id="KW-1185">Reference proteome</keyword>
<dbReference type="NCBIfam" id="NF004761">
    <property type="entry name" value="PRK06092.1"/>
    <property type="match status" value="1"/>
</dbReference>
<evidence type="ECO:0000256" key="2">
    <source>
        <dbReference type="ARBA" id="ARBA00009320"/>
    </source>
</evidence>
<dbReference type="GO" id="GO:0030170">
    <property type="term" value="F:pyridoxal phosphate binding"/>
    <property type="evidence" value="ECO:0007669"/>
    <property type="project" value="InterPro"/>
</dbReference>
<reference evidence="15 16" key="1">
    <citation type="submission" date="2019-09" db="EMBL/GenBank/DDBJ databases">
        <title>Ecophysiology of the spiral-shaped methanotroph Methylospira mobilis as revealed by the complete genome sequence.</title>
        <authorList>
            <person name="Oshkin I.Y."/>
            <person name="Dedysh S.N."/>
            <person name="Miroshnikov K."/>
            <person name="Danilova O.V."/>
            <person name="Hakobyan A."/>
            <person name="Liesack W."/>
        </authorList>
    </citation>
    <scope>NUCLEOTIDE SEQUENCE [LARGE SCALE GENOMIC DNA]</scope>
    <source>
        <strain evidence="15 16">Shm1</strain>
    </source>
</reference>
<dbReference type="GO" id="GO:0008696">
    <property type="term" value="F:4-amino-4-deoxychorismate lyase activity"/>
    <property type="evidence" value="ECO:0007669"/>
    <property type="project" value="UniProtKB-UniRule"/>
</dbReference>
<evidence type="ECO:0000256" key="12">
    <source>
        <dbReference type="NCBIfam" id="TIGR03461"/>
    </source>
</evidence>
<evidence type="ECO:0000256" key="7">
    <source>
        <dbReference type="ARBA" id="ARBA00035633"/>
    </source>
</evidence>
<dbReference type="OrthoDB" id="9805628at2"/>
<dbReference type="SUPFAM" id="SSF56752">
    <property type="entry name" value="D-aminoacid aminotransferase-like PLP-dependent enzymes"/>
    <property type="match status" value="1"/>
</dbReference>
<protein>
    <recommendedName>
        <fullName evidence="11 12">Aminodeoxychorismate lyase</fullName>
        <ecNumber evidence="8 12">4.1.3.38</ecNumber>
    </recommendedName>
</protein>
<evidence type="ECO:0000256" key="10">
    <source>
        <dbReference type="ARBA" id="ARBA00054027"/>
    </source>
</evidence>
<dbReference type="InterPro" id="IPR036038">
    <property type="entry name" value="Aminotransferase-like"/>
</dbReference>
<dbReference type="InterPro" id="IPR043131">
    <property type="entry name" value="BCAT-like_N"/>
</dbReference>
<organism evidence="15 16">
    <name type="scientific">Candidatus Methylospira mobilis</name>
    <dbReference type="NCBI Taxonomy" id="1808979"/>
    <lineage>
        <taxon>Bacteria</taxon>
        <taxon>Pseudomonadati</taxon>
        <taxon>Pseudomonadota</taxon>
        <taxon>Gammaproteobacteria</taxon>
        <taxon>Methylococcales</taxon>
        <taxon>Methylococcaceae</taxon>
        <taxon>Candidatus Methylospira</taxon>
    </lineage>
</organism>
<dbReference type="Proteomes" id="UP000325755">
    <property type="component" value="Chromosome"/>
</dbReference>
<dbReference type="Pfam" id="PF01063">
    <property type="entry name" value="Aminotran_4"/>
    <property type="match status" value="1"/>
</dbReference>
<evidence type="ECO:0000256" key="13">
    <source>
        <dbReference type="RuleBase" id="RU004106"/>
    </source>
</evidence>
<comment type="function">
    <text evidence="10">Involved in the biosynthesis of p-aminobenzoate (PABA), a precursor of tetrahydrofolate. Converts 4-amino-4-deoxychorismate into 4-aminobenzoate (PABA) and pyruvate.</text>
</comment>
<dbReference type="NCBIfam" id="TIGR03461">
    <property type="entry name" value="pabC_Proteo"/>
    <property type="match status" value="1"/>
</dbReference>
<dbReference type="Gene3D" id="3.20.10.10">
    <property type="entry name" value="D-amino Acid Aminotransferase, subunit A, domain 2"/>
    <property type="match status" value="1"/>
</dbReference>
<evidence type="ECO:0000313" key="15">
    <source>
        <dbReference type="EMBL" id="QFY43610.1"/>
    </source>
</evidence>
<dbReference type="GO" id="GO:0005829">
    <property type="term" value="C:cytosol"/>
    <property type="evidence" value="ECO:0007669"/>
    <property type="project" value="TreeGrafter"/>
</dbReference>
<dbReference type="PANTHER" id="PTHR42743:SF2">
    <property type="entry name" value="AMINODEOXYCHORISMATE LYASE"/>
    <property type="match status" value="1"/>
</dbReference>
<proteinExistence type="inferred from homology"/>
<evidence type="ECO:0000313" key="16">
    <source>
        <dbReference type="Proteomes" id="UP000325755"/>
    </source>
</evidence>
<evidence type="ECO:0000256" key="6">
    <source>
        <dbReference type="ARBA" id="ARBA00023239"/>
    </source>
</evidence>
<dbReference type="GO" id="GO:0046656">
    <property type="term" value="P:folic acid biosynthetic process"/>
    <property type="evidence" value="ECO:0007669"/>
    <property type="project" value="UniProtKB-KW"/>
</dbReference>
<dbReference type="EC" id="4.1.3.38" evidence="8 12"/>
<dbReference type="AlphaFoldDB" id="A0A5Q0BIE8"/>
<comment type="subunit">
    <text evidence="3">Homodimer.</text>
</comment>
<dbReference type="FunCoup" id="A0A5Q0BIE8">
    <property type="interactions" value="332"/>
</dbReference>
<keyword evidence="6 15" id="KW-0456">Lyase</keyword>
<dbReference type="FunFam" id="3.20.10.10:FF:000002">
    <property type="entry name" value="D-alanine aminotransferase"/>
    <property type="match status" value="1"/>
</dbReference>
<keyword evidence="5" id="KW-0289">Folate biosynthesis</keyword>
<comment type="similarity">
    <text evidence="2 13">Belongs to the class-IV pyridoxal-phosphate-dependent aminotransferase family.</text>
</comment>
<evidence type="ECO:0000256" key="1">
    <source>
        <dbReference type="ARBA" id="ARBA00001933"/>
    </source>
</evidence>
<comment type="catalytic activity">
    <reaction evidence="9">
        <text>4-amino-4-deoxychorismate = 4-aminobenzoate + pyruvate + H(+)</text>
        <dbReference type="Rhea" id="RHEA:16201"/>
        <dbReference type="ChEBI" id="CHEBI:15361"/>
        <dbReference type="ChEBI" id="CHEBI:15378"/>
        <dbReference type="ChEBI" id="CHEBI:17836"/>
        <dbReference type="ChEBI" id="CHEBI:58406"/>
        <dbReference type="EC" id="4.1.3.38"/>
    </reaction>
</comment>
<dbReference type="InterPro" id="IPR001544">
    <property type="entry name" value="Aminotrans_IV"/>
</dbReference>
<evidence type="ECO:0000256" key="8">
    <source>
        <dbReference type="ARBA" id="ARBA00035676"/>
    </source>
</evidence>
<dbReference type="InterPro" id="IPR043132">
    <property type="entry name" value="BCAT-like_C"/>
</dbReference>
<accession>A0A5Q0BIE8</accession>
<dbReference type="PROSITE" id="PS00770">
    <property type="entry name" value="AA_TRANSFER_CLASS_4"/>
    <property type="match status" value="1"/>
</dbReference>
<evidence type="ECO:0000256" key="4">
    <source>
        <dbReference type="ARBA" id="ARBA00022898"/>
    </source>
</evidence>
<dbReference type="EMBL" id="CP044205">
    <property type="protein sequence ID" value="QFY43610.1"/>
    <property type="molecule type" value="Genomic_DNA"/>
</dbReference>
<sequence length="277" mass="31489">MRVADQYLAFVNGVPESKIALTDRGFQYGDGIFTTLPVIREQPVLLGRHIARLQRDCARLSISFPDEHVLRREIETICRQSSDSVLKIMLTRGSGGRGYRPPLPGATTRVLTTHPLPNYPEAYRQTGIRLARSEINLAINPVLAGIKHMNRLEQILARSACSDPDIQEILMLDVEDYVVEAGMSNIFAVRDKLLQTPLLDRCGVSGVMRAHVIDIAQAMGLRVEETRMRVESIQQAEEVFLTNSLFPIWPVRCFESRRYDSWPVTRLLLDSMPEWRF</sequence>
<evidence type="ECO:0000256" key="11">
    <source>
        <dbReference type="ARBA" id="ARBA00069174"/>
    </source>
</evidence>
<dbReference type="Gene3D" id="3.30.470.10">
    <property type="match status" value="1"/>
</dbReference>
<comment type="cofactor">
    <cofactor evidence="1 14">
        <name>pyridoxal 5'-phosphate</name>
        <dbReference type="ChEBI" id="CHEBI:597326"/>
    </cofactor>
</comment>
<evidence type="ECO:0000256" key="14">
    <source>
        <dbReference type="RuleBase" id="RU004516"/>
    </source>
</evidence>
<keyword evidence="4 14" id="KW-0663">Pyridoxal phosphate</keyword>
<dbReference type="GO" id="GO:0008153">
    <property type="term" value="P:4-aminobenzoate biosynthetic process"/>
    <property type="evidence" value="ECO:0007669"/>
    <property type="project" value="UniProtKB-UniRule"/>
</dbReference>
<evidence type="ECO:0000256" key="9">
    <source>
        <dbReference type="ARBA" id="ARBA00049529"/>
    </source>
</evidence>
<dbReference type="KEGG" id="mmob:F6R98_14085"/>
<dbReference type="PANTHER" id="PTHR42743">
    <property type="entry name" value="AMINO-ACID AMINOTRANSFERASE"/>
    <property type="match status" value="1"/>
</dbReference>
<dbReference type="InterPro" id="IPR050571">
    <property type="entry name" value="Class-IV_PLP-Dep_Aminotrnsfr"/>
</dbReference>
<dbReference type="CDD" id="cd01559">
    <property type="entry name" value="ADCL_like"/>
    <property type="match status" value="1"/>
</dbReference>
<name>A0A5Q0BIE8_9GAMM</name>
<dbReference type="InParanoid" id="A0A5Q0BIE8"/>
<gene>
    <name evidence="15" type="primary">pabC</name>
    <name evidence="15" type="ORF">F6R98_14085</name>
</gene>
<dbReference type="InterPro" id="IPR018300">
    <property type="entry name" value="Aminotrans_IV_CS"/>
</dbReference>
<evidence type="ECO:0000256" key="3">
    <source>
        <dbReference type="ARBA" id="ARBA00011738"/>
    </source>
</evidence>